<accession>A0A128A4G0</accession>
<reference evidence="3" key="1">
    <citation type="submission" date="2015-10" db="EMBL/GenBank/DDBJ databases">
        <authorList>
            <person name="Lehtovirta-Morley L.E."/>
            <person name="Vieille C."/>
        </authorList>
    </citation>
    <scope>NUCLEOTIDE SEQUENCE [LARGE SCALE GENOMIC DNA]</scope>
</reference>
<dbReference type="InterPro" id="IPR011576">
    <property type="entry name" value="Pyridox_Oxase_N"/>
</dbReference>
<evidence type="ECO:0000313" key="3">
    <source>
        <dbReference type="Proteomes" id="UP000196239"/>
    </source>
</evidence>
<proteinExistence type="predicted"/>
<feature type="domain" description="Pyridoxamine 5'-phosphate oxidase N-terminal" evidence="1">
    <location>
        <begin position="11"/>
        <end position="140"/>
    </location>
</feature>
<organism evidence="2 3">
    <name type="scientific">Nitrosotalea devaniterrae</name>
    <dbReference type="NCBI Taxonomy" id="1078905"/>
    <lineage>
        <taxon>Archaea</taxon>
        <taxon>Nitrososphaerota</taxon>
        <taxon>Nitrososphaeria</taxon>
        <taxon>Nitrosotaleales</taxon>
        <taxon>Nitrosotaleaceae</taxon>
        <taxon>Nitrosotalea</taxon>
    </lineage>
</organism>
<name>A0A128A4G0_9ARCH</name>
<dbReference type="Gene3D" id="2.30.110.10">
    <property type="entry name" value="Electron Transport, Fmn-binding Protein, Chain A"/>
    <property type="match status" value="1"/>
</dbReference>
<dbReference type="EMBL" id="LN890280">
    <property type="protein sequence ID" value="CUR52207.1"/>
    <property type="molecule type" value="Genomic_DNA"/>
</dbReference>
<dbReference type="InterPro" id="IPR012349">
    <property type="entry name" value="Split_barrel_FMN-bd"/>
</dbReference>
<protein>
    <submittedName>
        <fullName evidence="2">Pyridoxamine 5'-phosphate oxidase-related, FMN-binding protein</fullName>
    </submittedName>
</protein>
<sequence length="166" mass="18701">MAREITLMVIIPDQVKDMMSTQKFVVVGSIDINGMCNLSPRTAFSFTEDTIFWLDFFKHKSHYNFVTVPWVSVAVFDKENLKGYQMKGKVGFVKDEKEKIRMIDVISRSTTGKTCSKVFERITHASQPEVIVFKPHAVYSLNPAEDSGVAIVLDTDSETVSLLGVK</sequence>
<keyword evidence="3" id="KW-1185">Reference proteome</keyword>
<dbReference type="PANTHER" id="PTHR40660">
    <property type="entry name" value="5'-PHOSPHATE OXIDASE PUTATIVE DOMAIN-CONTAINING PROTEIN-RELATED"/>
    <property type="match status" value="1"/>
</dbReference>
<dbReference type="Pfam" id="PF01243">
    <property type="entry name" value="PNPOx_N"/>
    <property type="match status" value="1"/>
</dbReference>
<evidence type="ECO:0000259" key="1">
    <source>
        <dbReference type="Pfam" id="PF01243"/>
    </source>
</evidence>
<dbReference type="PANTHER" id="PTHR40660:SF1">
    <property type="entry name" value="5'-PHOSPHATE OXIDASE PUTATIVE DOMAIN-CONTAINING PROTEIN-RELATED"/>
    <property type="match status" value="1"/>
</dbReference>
<evidence type="ECO:0000313" key="2">
    <source>
        <dbReference type="EMBL" id="CUR52207.1"/>
    </source>
</evidence>
<dbReference type="AlphaFoldDB" id="A0A128A4G0"/>
<gene>
    <name evidence="2" type="ORF">NDEV_1442</name>
</gene>
<dbReference type="SUPFAM" id="SSF50475">
    <property type="entry name" value="FMN-binding split barrel"/>
    <property type="match status" value="1"/>
</dbReference>
<dbReference type="Proteomes" id="UP000196239">
    <property type="component" value="Chromosome 1"/>
</dbReference>
<dbReference type="KEGG" id="ndv:NDEV_1442"/>